<feature type="non-terminal residue" evidence="2">
    <location>
        <position position="1"/>
    </location>
</feature>
<evidence type="ECO:0000313" key="3">
    <source>
        <dbReference type="Proteomes" id="UP001529510"/>
    </source>
</evidence>
<dbReference type="InterPro" id="IPR055099">
    <property type="entry name" value="Ig_NUP210_7th"/>
</dbReference>
<proteinExistence type="predicted"/>
<dbReference type="Pfam" id="PF22962">
    <property type="entry name" value="Ig_NUP210_7th"/>
    <property type="match status" value="1"/>
</dbReference>
<protein>
    <recommendedName>
        <fullName evidence="1">NUP210 Ig-like domain-containing protein</fullName>
    </recommendedName>
</protein>
<feature type="domain" description="NUP210 Ig-like" evidence="1">
    <location>
        <begin position="5"/>
        <end position="34"/>
    </location>
</feature>
<sequence length="53" mass="5770">SLVPEVLLSVGSSRAVIFEGGPRPWPPAPFRFFRGCYRGGIEDDRSKATSTCV</sequence>
<reference evidence="2 3" key="1">
    <citation type="submission" date="2024-05" db="EMBL/GenBank/DDBJ databases">
        <title>Genome sequencing and assembly of Indian major carp, Cirrhinus mrigala (Hamilton, 1822).</title>
        <authorList>
            <person name="Mohindra V."/>
            <person name="Chowdhury L.M."/>
            <person name="Lal K."/>
            <person name="Jena J.K."/>
        </authorList>
    </citation>
    <scope>NUCLEOTIDE SEQUENCE [LARGE SCALE GENOMIC DNA]</scope>
    <source>
        <strain evidence="2">CM1030</strain>
        <tissue evidence="2">Blood</tissue>
    </source>
</reference>
<dbReference type="AlphaFoldDB" id="A0ABD0PEB3"/>
<name>A0ABD0PEB3_CIRMR</name>
<organism evidence="2 3">
    <name type="scientific">Cirrhinus mrigala</name>
    <name type="common">Mrigala</name>
    <dbReference type="NCBI Taxonomy" id="683832"/>
    <lineage>
        <taxon>Eukaryota</taxon>
        <taxon>Metazoa</taxon>
        <taxon>Chordata</taxon>
        <taxon>Craniata</taxon>
        <taxon>Vertebrata</taxon>
        <taxon>Euteleostomi</taxon>
        <taxon>Actinopterygii</taxon>
        <taxon>Neopterygii</taxon>
        <taxon>Teleostei</taxon>
        <taxon>Ostariophysi</taxon>
        <taxon>Cypriniformes</taxon>
        <taxon>Cyprinidae</taxon>
        <taxon>Labeoninae</taxon>
        <taxon>Labeonini</taxon>
        <taxon>Cirrhinus</taxon>
    </lineage>
</organism>
<keyword evidence="3" id="KW-1185">Reference proteome</keyword>
<gene>
    <name evidence="2" type="ORF">M9458_032441</name>
</gene>
<accession>A0ABD0PEB3</accession>
<dbReference type="Proteomes" id="UP001529510">
    <property type="component" value="Unassembled WGS sequence"/>
</dbReference>
<evidence type="ECO:0000313" key="2">
    <source>
        <dbReference type="EMBL" id="KAL0172130.1"/>
    </source>
</evidence>
<comment type="caution">
    <text evidence="2">The sequence shown here is derived from an EMBL/GenBank/DDBJ whole genome shotgun (WGS) entry which is preliminary data.</text>
</comment>
<evidence type="ECO:0000259" key="1">
    <source>
        <dbReference type="Pfam" id="PF22962"/>
    </source>
</evidence>
<dbReference type="EMBL" id="JAMKFB020000016">
    <property type="protein sequence ID" value="KAL0172130.1"/>
    <property type="molecule type" value="Genomic_DNA"/>
</dbReference>